<reference evidence="2 3" key="1">
    <citation type="journal article" name="Nat. Commun.">
        <title>Undinarchaeota illuminate DPANN phylogeny and the impact of gene transfer on archaeal evolution.</title>
        <authorList>
            <person name="Dombrowski N."/>
            <person name="Williams T.A."/>
            <person name="Sun J."/>
            <person name="Woodcroft B.J."/>
            <person name="Lee J.H."/>
            <person name="Minh B.Q."/>
            <person name="Rinke C."/>
            <person name="Spang A."/>
        </authorList>
    </citation>
    <scope>NUCLEOTIDE SEQUENCE [LARGE SCALE GENOMIC DNA]</scope>
    <source>
        <strain evidence="2">MAG_bin1129</strain>
    </source>
</reference>
<dbReference type="AlphaFoldDB" id="A0A832V4D6"/>
<accession>A0A832V4D6</accession>
<comment type="caution">
    <text evidence="2">The sequence shown here is derived from an EMBL/GenBank/DDBJ whole genome shotgun (WGS) entry which is preliminary data.</text>
</comment>
<proteinExistence type="predicted"/>
<keyword evidence="3" id="KW-1185">Reference proteome</keyword>
<organism evidence="2 3">
    <name type="scientific">Candidatus Naiadarchaeum limnaeum</name>
    <dbReference type="NCBI Taxonomy" id="2756139"/>
    <lineage>
        <taxon>Archaea</taxon>
        <taxon>Candidatus Undinarchaeota</taxon>
        <taxon>Candidatus Undinarchaeia</taxon>
        <taxon>Candidatus Naiadarchaeales</taxon>
        <taxon>Candidatus Naiadarchaeaceae</taxon>
        <taxon>Candidatus Naiadarchaeum</taxon>
    </lineage>
</organism>
<evidence type="ECO:0000313" key="3">
    <source>
        <dbReference type="Proteomes" id="UP000646946"/>
    </source>
</evidence>
<evidence type="ECO:0000313" key="2">
    <source>
        <dbReference type="EMBL" id="HIJ99909.1"/>
    </source>
</evidence>
<sequence>MNIDIWGYRKNKKQKKRDVLEQNKMKGRYAEDMAALNLATQGYEVERTGRGHDFKVRKRDILTGRVTETGYREIKSGRASLSKLQRKTKKKKSNYRVMRSSSLF</sequence>
<protein>
    <submittedName>
        <fullName evidence="2">Uncharacterized protein</fullName>
    </submittedName>
</protein>
<evidence type="ECO:0000256" key="1">
    <source>
        <dbReference type="SAM" id="MobiDB-lite"/>
    </source>
</evidence>
<dbReference type="Proteomes" id="UP000646946">
    <property type="component" value="Unassembled WGS sequence"/>
</dbReference>
<feature type="region of interest" description="Disordered" evidence="1">
    <location>
        <begin position="79"/>
        <end position="104"/>
    </location>
</feature>
<feature type="compositionally biased region" description="Basic residues" evidence="1">
    <location>
        <begin position="84"/>
        <end position="94"/>
    </location>
</feature>
<gene>
    <name evidence="2" type="ORF">H1016_00010</name>
</gene>
<dbReference type="EMBL" id="DVAB01000001">
    <property type="protein sequence ID" value="HIJ99909.1"/>
    <property type="molecule type" value="Genomic_DNA"/>
</dbReference>
<name>A0A832V4D6_9ARCH</name>